<keyword evidence="2" id="KW-1185">Reference proteome</keyword>
<reference evidence="2" key="1">
    <citation type="journal article" date="2015" name="Nat. Genet.">
        <title>The genome and transcriptome of the zoonotic hookworm Ancylostoma ceylanicum identify infection-specific gene families.</title>
        <authorList>
            <person name="Schwarz E.M."/>
            <person name="Hu Y."/>
            <person name="Antoshechkin I."/>
            <person name="Miller M.M."/>
            <person name="Sternberg P.W."/>
            <person name="Aroian R.V."/>
        </authorList>
    </citation>
    <scope>NUCLEOTIDE SEQUENCE</scope>
    <source>
        <strain evidence="2">HY135</strain>
    </source>
</reference>
<organism evidence="1 2">
    <name type="scientific">Ancylostoma ceylanicum</name>
    <dbReference type="NCBI Taxonomy" id="53326"/>
    <lineage>
        <taxon>Eukaryota</taxon>
        <taxon>Metazoa</taxon>
        <taxon>Ecdysozoa</taxon>
        <taxon>Nematoda</taxon>
        <taxon>Chromadorea</taxon>
        <taxon>Rhabditida</taxon>
        <taxon>Rhabditina</taxon>
        <taxon>Rhabditomorpha</taxon>
        <taxon>Strongyloidea</taxon>
        <taxon>Ancylostomatidae</taxon>
        <taxon>Ancylostomatinae</taxon>
        <taxon>Ancylostoma</taxon>
    </lineage>
</organism>
<name>A0A016V429_9BILA</name>
<protein>
    <submittedName>
        <fullName evidence="1">Uncharacterized protein</fullName>
    </submittedName>
</protein>
<sequence length="97" mass="11128">MERRAAVLAEAAEAGRSVRITRRDFANRKTKMTALRRPEGTTSSSTRVMEKVIYDFYSGLFDSHVHLPLCHFREDGYVMPSVLLSEVRHAMKSVKNR</sequence>
<gene>
    <name evidence="1" type="primary">Acey_s0017.g3210</name>
    <name evidence="1" type="ORF">Y032_0017g3210</name>
</gene>
<accession>A0A016V429</accession>
<dbReference type="AlphaFoldDB" id="A0A016V429"/>
<comment type="caution">
    <text evidence="1">The sequence shown here is derived from an EMBL/GenBank/DDBJ whole genome shotgun (WGS) entry which is preliminary data.</text>
</comment>
<evidence type="ECO:0000313" key="2">
    <source>
        <dbReference type="Proteomes" id="UP000024635"/>
    </source>
</evidence>
<evidence type="ECO:0000313" key="1">
    <source>
        <dbReference type="EMBL" id="EYC22205.1"/>
    </source>
</evidence>
<dbReference type="Proteomes" id="UP000024635">
    <property type="component" value="Unassembled WGS sequence"/>
</dbReference>
<dbReference type="OrthoDB" id="6628767at2759"/>
<dbReference type="EMBL" id="JARK01001353">
    <property type="protein sequence ID" value="EYC22205.1"/>
    <property type="molecule type" value="Genomic_DNA"/>
</dbReference>
<proteinExistence type="predicted"/>